<evidence type="ECO:0000313" key="3">
    <source>
        <dbReference type="Proteomes" id="UP000230423"/>
    </source>
</evidence>
<feature type="compositionally biased region" description="Low complexity" evidence="1">
    <location>
        <begin position="154"/>
        <end position="172"/>
    </location>
</feature>
<dbReference type="Proteomes" id="UP000230423">
    <property type="component" value="Unassembled WGS sequence"/>
</dbReference>
<name>A0A2G9UFD8_TELCI</name>
<sequence length="172" mass="19724">MDCALSRVHDEKDSKKEYAMKVEKKLETRRHSKLKMEQFFSIFAKISPGSPKTCPKRLSLAQLRHHQAPQIRIHDSARWTVDPILEPHVRGKEEAALSGVKCKEELNKVLDYIDSLKYSDHVDYEFIYKSLTQAAKTCGGDINDPYDWERVTEKATASSTTNKSSTRSQKPL</sequence>
<dbReference type="AlphaFoldDB" id="A0A2G9UFD8"/>
<organism evidence="2 3">
    <name type="scientific">Teladorsagia circumcincta</name>
    <name type="common">Brown stomach worm</name>
    <name type="synonym">Ostertagia circumcincta</name>
    <dbReference type="NCBI Taxonomy" id="45464"/>
    <lineage>
        <taxon>Eukaryota</taxon>
        <taxon>Metazoa</taxon>
        <taxon>Ecdysozoa</taxon>
        <taxon>Nematoda</taxon>
        <taxon>Chromadorea</taxon>
        <taxon>Rhabditida</taxon>
        <taxon>Rhabditina</taxon>
        <taxon>Rhabditomorpha</taxon>
        <taxon>Strongyloidea</taxon>
        <taxon>Trichostrongylidae</taxon>
        <taxon>Teladorsagia</taxon>
    </lineage>
</organism>
<keyword evidence="3" id="KW-1185">Reference proteome</keyword>
<evidence type="ECO:0000313" key="2">
    <source>
        <dbReference type="EMBL" id="PIO68947.1"/>
    </source>
</evidence>
<reference evidence="2 3" key="1">
    <citation type="submission" date="2015-09" db="EMBL/GenBank/DDBJ databases">
        <title>Draft genome of the parasitic nematode Teladorsagia circumcincta isolate WARC Sus (inbred).</title>
        <authorList>
            <person name="Mitreva M."/>
        </authorList>
    </citation>
    <scope>NUCLEOTIDE SEQUENCE [LARGE SCALE GENOMIC DNA]</scope>
    <source>
        <strain evidence="2 3">S</strain>
    </source>
</reference>
<dbReference type="Gene3D" id="1.10.510.10">
    <property type="entry name" value="Transferase(Phosphotransferase) domain 1"/>
    <property type="match status" value="1"/>
</dbReference>
<gene>
    <name evidence="2" type="ORF">TELCIR_09247</name>
</gene>
<proteinExistence type="predicted"/>
<dbReference type="OrthoDB" id="5872528at2759"/>
<feature type="region of interest" description="Disordered" evidence="1">
    <location>
        <begin position="153"/>
        <end position="172"/>
    </location>
</feature>
<accession>A0A2G9UFD8</accession>
<dbReference type="EMBL" id="KZ346840">
    <property type="protein sequence ID" value="PIO68947.1"/>
    <property type="molecule type" value="Genomic_DNA"/>
</dbReference>
<protein>
    <submittedName>
        <fullName evidence="2">Uncharacterized protein</fullName>
    </submittedName>
</protein>
<evidence type="ECO:0000256" key="1">
    <source>
        <dbReference type="SAM" id="MobiDB-lite"/>
    </source>
</evidence>